<feature type="region of interest" description="Disordered" evidence="1">
    <location>
        <begin position="99"/>
        <end position="155"/>
    </location>
</feature>
<name>A0ABQ5JD50_9ASTR</name>
<dbReference type="EMBL" id="BQNB010021823">
    <property type="protein sequence ID" value="GJU10418.1"/>
    <property type="molecule type" value="Genomic_DNA"/>
</dbReference>
<organism evidence="2 3">
    <name type="scientific">Tanacetum coccineum</name>
    <dbReference type="NCBI Taxonomy" id="301880"/>
    <lineage>
        <taxon>Eukaryota</taxon>
        <taxon>Viridiplantae</taxon>
        <taxon>Streptophyta</taxon>
        <taxon>Embryophyta</taxon>
        <taxon>Tracheophyta</taxon>
        <taxon>Spermatophyta</taxon>
        <taxon>Magnoliopsida</taxon>
        <taxon>eudicotyledons</taxon>
        <taxon>Gunneridae</taxon>
        <taxon>Pentapetalae</taxon>
        <taxon>asterids</taxon>
        <taxon>campanulids</taxon>
        <taxon>Asterales</taxon>
        <taxon>Asteraceae</taxon>
        <taxon>Asteroideae</taxon>
        <taxon>Anthemideae</taxon>
        <taxon>Anthemidinae</taxon>
        <taxon>Tanacetum</taxon>
    </lineage>
</organism>
<dbReference type="Proteomes" id="UP001151760">
    <property type="component" value="Unassembled WGS sequence"/>
</dbReference>
<proteinExistence type="predicted"/>
<feature type="compositionally biased region" description="Basic and acidic residues" evidence="1">
    <location>
        <begin position="99"/>
        <end position="109"/>
    </location>
</feature>
<sequence>MKTWVEIIRENVFCLGGNRDHILDFLCHMLYCIATSMRYNLAFFILKRMEFVRHQPRMILPYGMFLTRLFNHVMSNFPKLSSDRYVLCDRVMYPLAPQHEQKTRKDYGTKRGRHSTSTSSSFAFDRPSFSHHEDDDNDEDDEGTSRVSSPSPNSYVNYLSNEVPQVFINPPHDEQNMQTLSTRQTKILNCLV</sequence>
<evidence type="ECO:0008006" key="4">
    <source>
        <dbReference type="Google" id="ProtNLM"/>
    </source>
</evidence>
<evidence type="ECO:0000256" key="1">
    <source>
        <dbReference type="SAM" id="MobiDB-lite"/>
    </source>
</evidence>
<evidence type="ECO:0000313" key="3">
    <source>
        <dbReference type="Proteomes" id="UP001151760"/>
    </source>
</evidence>
<comment type="caution">
    <text evidence="2">The sequence shown here is derived from an EMBL/GenBank/DDBJ whole genome shotgun (WGS) entry which is preliminary data.</text>
</comment>
<accession>A0ABQ5JD50</accession>
<evidence type="ECO:0000313" key="2">
    <source>
        <dbReference type="EMBL" id="GJU10418.1"/>
    </source>
</evidence>
<gene>
    <name evidence="2" type="ORF">Tco_1132814</name>
</gene>
<feature type="compositionally biased region" description="Polar residues" evidence="1">
    <location>
        <begin position="145"/>
        <end position="155"/>
    </location>
</feature>
<keyword evidence="3" id="KW-1185">Reference proteome</keyword>
<reference evidence="2" key="1">
    <citation type="journal article" date="2022" name="Int. J. Mol. Sci.">
        <title>Draft Genome of Tanacetum Coccineum: Genomic Comparison of Closely Related Tanacetum-Family Plants.</title>
        <authorList>
            <person name="Yamashiro T."/>
            <person name="Shiraishi A."/>
            <person name="Nakayama K."/>
            <person name="Satake H."/>
        </authorList>
    </citation>
    <scope>NUCLEOTIDE SEQUENCE</scope>
</reference>
<reference evidence="2" key="2">
    <citation type="submission" date="2022-01" db="EMBL/GenBank/DDBJ databases">
        <authorList>
            <person name="Yamashiro T."/>
            <person name="Shiraishi A."/>
            <person name="Satake H."/>
            <person name="Nakayama K."/>
        </authorList>
    </citation>
    <scope>NUCLEOTIDE SEQUENCE</scope>
</reference>
<protein>
    <recommendedName>
        <fullName evidence="4">Pentatricopeptide repeat-containing protein</fullName>
    </recommendedName>
</protein>